<dbReference type="PANTHER" id="PTHR11516:SF60">
    <property type="entry name" value="PYRUVATE DEHYDROGENASE E1 COMPONENT SUBUNIT ALPHA"/>
    <property type="match status" value="1"/>
</dbReference>
<gene>
    <name evidence="5" type="ORF">HNQ39_002670</name>
</gene>
<name>A0A7W9SRX6_ARMRO</name>
<dbReference type="SUPFAM" id="SSF52518">
    <property type="entry name" value="Thiamin diphosphate-binding fold (THDP-binding)"/>
    <property type="match status" value="1"/>
</dbReference>
<dbReference type="Proteomes" id="UP000520814">
    <property type="component" value="Unassembled WGS sequence"/>
</dbReference>
<dbReference type="GO" id="GO:0004739">
    <property type="term" value="F:pyruvate dehydrogenase (acetyl-transferring) activity"/>
    <property type="evidence" value="ECO:0007669"/>
    <property type="project" value="UniProtKB-EC"/>
</dbReference>
<evidence type="ECO:0000256" key="1">
    <source>
        <dbReference type="ARBA" id="ARBA00001964"/>
    </source>
</evidence>
<evidence type="ECO:0000259" key="4">
    <source>
        <dbReference type="Pfam" id="PF00676"/>
    </source>
</evidence>
<evidence type="ECO:0000313" key="5">
    <source>
        <dbReference type="EMBL" id="MBB6050879.1"/>
    </source>
</evidence>
<protein>
    <submittedName>
        <fullName evidence="5">Pyruvate dehydrogenase E1 component alpha subunit</fullName>
        <ecNumber evidence="5">1.2.4.1</ecNumber>
    </submittedName>
</protein>
<dbReference type="PANTHER" id="PTHR11516">
    <property type="entry name" value="PYRUVATE DEHYDROGENASE E1 COMPONENT, ALPHA SUBUNIT BACTERIAL AND ORGANELLAR"/>
    <property type="match status" value="1"/>
</dbReference>
<proteinExistence type="predicted"/>
<sequence length="334" mass="36213">MAKGQKAALDAAKYRRFYEQMVHIREFEEECLRAFQRGGHGIGGYLHLYSGEEAIAVGIIGALDLSAGDCLIGHYRDHAYALAVGSPPGPVMAEICGKYDGCSKGKGGSMHICDAERGFYGGYGIVGGNVPIALGLGWALKYRQQAGVAVCFFGDGSMNQGAFHETLNMAQLYKVPVLFVLENNGYAMGTSIERSHANTDLTDRVSSYNMNRKKIDGQNIVTVYEEVSKIVADMKANPAPFFLECDTYRFHGHGAADEAKQTVVYRTKAEIEAAKANRDPIAIAAEILLEAGVITDDDIVRIHEEAVVEAKAAMKFSDDSPVPPADELLKDVYA</sequence>
<keyword evidence="2 5" id="KW-0560">Oxidoreductase</keyword>
<dbReference type="GO" id="GO:0006086">
    <property type="term" value="P:pyruvate decarboxylation to acetyl-CoA"/>
    <property type="evidence" value="ECO:0007669"/>
    <property type="project" value="TreeGrafter"/>
</dbReference>
<dbReference type="CDD" id="cd02000">
    <property type="entry name" value="TPP_E1_PDC_ADC_BCADC"/>
    <property type="match status" value="1"/>
</dbReference>
<organism evidence="5 6">
    <name type="scientific">Armatimonas rosea</name>
    <dbReference type="NCBI Taxonomy" id="685828"/>
    <lineage>
        <taxon>Bacteria</taxon>
        <taxon>Bacillati</taxon>
        <taxon>Armatimonadota</taxon>
        <taxon>Armatimonadia</taxon>
        <taxon>Armatimonadales</taxon>
        <taxon>Armatimonadaceae</taxon>
        <taxon>Armatimonas</taxon>
    </lineage>
</organism>
<evidence type="ECO:0000256" key="3">
    <source>
        <dbReference type="ARBA" id="ARBA00023052"/>
    </source>
</evidence>
<evidence type="ECO:0000256" key="2">
    <source>
        <dbReference type="ARBA" id="ARBA00023002"/>
    </source>
</evidence>
<dbReference type="AlphaFoldDB" id="A0A7W9SRX6"/>
<keyword evidence="5" id="KW-0670">Pyruvate</keyword>
<comment type="caution">
    <text evidence="5">The sequence shown here is derived from an EMBL/GenBank/DDBJ whole genome shotgun (WGS) entry which is preliminary data.</text>
</comment>
<evidence type="ECO:0000313" key="6">
    <source>
        <dbReference type="Proteomes" id="UP000520814"/>
    </source>
</evidence>
<dbReference type="Gene3D" id="3.40.50.970">
    <property type="match status" value="1"/>
</dbReference>
<keyword evidence="6" id="KW-1185">Reference proteome</keyword>
<dbReference type="InterPro" id="IPR029061">
    <property type="entry name" value="THDP-binding"/>
</dbReference>
<dbReference type="InterPro" id="IPR001017">
    <property type="entry name" value="DH_E1"/>
</dbReference>
<dbReference type="EC" id="1.2.4.1" evidence="5"/>
<comment type="cofactor">
    <cofactor evidence="1">
        <name>thiamine diphosphate</name>
        <dbReference type="ChEBI" id="CHEBI:58937"/>
    </cofactor>
</comment>
<feature type="domain" description="Dehydrogenase E1 component" evidence="4">
    <location>
        <begin position="20"/>
        <end position="324"/>
    </location>
</feature>
<dbReference type="RefSeq" id="WP_184196627.1">
    <property type="nucleotide sequence ID" value="NZ_JACHGW010000002.1"/>
</dbReference>
<keyword evidence="3" id="KW-0786">Thiamine pyrophosphate</keyword>
<reference evidence="5 6" key="1">
    <citation type="submission" date="2020-08" db="EMBL/GenBank/DDBJ databases">
        <title>Genomic Encyclopedia of Type Strains, Phase IV (KMG-IV): sequencing the most valuable type-strain genomes for metagenomic binning, comparative biology and taxonomic classification.</title>
        <authorList>
            <person name="Goeker M."/>
        </authorList>
    </citation>
    <scope>NUCLEOTIDE SEQUENCE [LARGE SCALE GENOMIC DNA]</scope>
    <source>
        <strain evidence="5 6">DSM 23562</strain>
    </source>
</reference>
<accession>A0A7W9SRX6</accession>
<dbReference type="Pfam" id="PF00676">
    <property type="entry name" value="E1_dh"/>
    <property type="match status" value="1"/>
</dbReference>
<dbReference type="InterPro" id="IPR050642">
    <property type="entry name" value="PDH_E1_Alpha_Subunit"/>
</dbReference>
<dbReference type="EMBL" id="JACHGW010000002">
    <property type="protein sequence ID" value="MBB6050879.1"/>
    <property type="molecule type" value="Genomic_DNA"/>
</dbReference>